<proteinExistence type="predicted"/>
<reference evidence="4" key="1">
    <citation type="journal article" date="2022" name="bioRxiv">
        <title>Genomics of Preaxostyla Flagellates Illuminates Evolutionary Transitions and the Path Towards Mitochondrial Loss.</title>
        <authorList>
            <person name="Novak L.V.F."/>
            <person name="Treitli S.C."/>
            <person name="Pyrih J."/>
            <person name="Halakuc P."/>
            <person name="Pipaliya S.V."/>
            <person name="Vacek V."/>
            <person name="Brzon O."/>
            <person name="Soukal P."/>
            <person name="Eme L."/>
            <person name="Dacks J.B."/>
            <person name="Karnkowska A."/>
            <person name="Elias M."/>
            <person name="Hampl V."/>
        </authorList>
    </citation>
    <scope>NUCLEOTIDE SEQUENCE</scope>
    <source>
        <strain evidence="4">RCP-MX</strain>
    </source>
</reference>
<feature type="transmembrane region" description="Helical" evidence="2">
    <location>
        <begin position="1250"/>
        <end position="1276"/>
    </location>
</feature>
<feature type="transmembrane region" description="Helical" evidence="2">
    <location>
        <begin position="1408"/>
        <end position="1428"/>
    </location>
</feature>
<feature type="transmembrane region" description="Helical" evidence="2">
    <location>
        <begin position="1216"/>
        <end position="1238"/>
    </location>
</feature>
<feature type="compositionally biased region" description="Low complexity" evidence="1">
    <location>
        <begin position="704"/>
        <end position="714"/>
    </location>
</feature>
<dbReference type="InterPro" id="IPR028098">
    <property type="entry name" value="Glyco_trans_4-like_N"/>
</dbReference>
<feature type="domain" description="Glycosyltransferase subfamily 4-like N-terminal" evidence="3">
    <location>
        <begin position="4"/>
        <end position="160"/>
    </location>
</feature>
<dbReference type="SUPFAM" id="SSF53756">
    <property type="entry name" value="UDP-Glycosyltransferase/glycogen phosphorylase"/>
    <property type="match status" value="2"/>
</dbReference>
<sequence length="1542" mass="169302">MRCGVGAFSQKLVESLQRNGALVHVYAYHRAGQAPDNAWPSEVVHSFDDHDSWNFQVAGDMIEQGHYDMVLVHHEFSLSRGKGFDLAKLLEHARTPFKVLLVHSPFAYLIRKGEVDVLYLLARSSDRVVVLSPPATSTLRHVVGMPSAMVRYIPHGVPDDFGPLRGPDATQQRAALKERLGLLSNSTGGPPRDRPVLLTFGIFHENKGLEYMVAAMPEVLRRHPDALYLIQGSYDRTDPDRVRYMEGIAKFVRDHGIEQHVLFRHQYATEGDLLAYLQACDLFVTPYIEHTEVPVPCPPGHSGSIALLSAHPSLQVSGTLTFAMAAGAPVLSTDFRYAKAMLSDGLGLIVPQRNSQALAKGALQLLDHPTETRAMGHLASERLRSFRWTPLGRGYLDLLMGFSAPLPEPLQIEQDAWLEAAPQGLLVMRGFDGEMVDLGAGRRASRTWAACLITQPDLELVAQFRGGRLTTLTAFLPGGAFASLASGRCVAGCGSGGGAVAEDDDLLNNSTATVTKRLDHDSTGPPKATITTTRQGRYRLVTETVILAGDLALTGRQTVTARYPDLVPEGILGRTLWRQRSERGPVEAGRERQLFIGRKARCPAAFSRLQQSPIVARSRAFTRPGSVPVAAATITPSAAPASTPATTGTGGRAVPFGPRVLSVAHLGPFSGAGPAASLNRALGAQFLRHPESFRWSGFHERPESASSSSSTESSLPGEAHPTDGWVLGHVSSGPPPDPRALATDYDVLLCDGLPSDWHRLPPAAALDGGHRPLTVYLSDGWRFQGAGGVPPAAWADLLNREADLVLAPSRFLAAVLRASGVHPDRITQMPFGVDPTRARPDGDRASLPTRKSFVVLTFAGRDAPDAARLGVDVLVRAYRRAFTGADDVALVLVEPPRGSAVGGLDGGFPTALARPGPSDSERASPLAAAPPEIHVLQVPLAEAEVRYELLRSTRLFVDLTRSEDFSTGVVEALACGTPVLTTTNGRAAEFLTAEASSFVNSTWVPCRAGCLSVEAASPQWLEPNEDHLAELLLKAYQHPEAELLKARRGREQVLAHFSWDVAVQPLFDRISEHWVACLADAARCIYSMQFYEEIDWHCYHSFGRILLSGDLNYEHYICDYGRMYYPAAFAYAYGFFEWLTGGSAHLMQYIHCAVHVLCTYLTLTIFLPLVRRNPRKQLGLFVLHLACILALEQNTYRSAIARITNDTLQLPLVLIMLRSILAGRWWVSSVCYALAVAFKMNALYYGPSLLVVYLTALPFWTVFWHFFVMGCIEVLLPAPFLLANLPGYLKVAFNFGRDFDNTTNLAWAFLGDHLRQRAFFYKGLLACTVLGFAAFFALVVPSLIRWGRACPHPQRPVAGITMGGRDEHTEAAREDAVATTQWLRVVTMLLPNLIGYTFSRGVHVQFELWIMYAMPFLLLVAAELPLWLAGPLMFLFDTAHLSHRYAKRVLDLETPFRPGGSLLGDLIADLTPLDTLEKLEAHQATGKPLYWLAGSYFPRGWSLRVVPFSWILWAIEVLVLSRVFWCLARWVRNHPATPAKLP</sequence>
<keyword evidence="4" id="KW-0808">Transferase</keyword>
<protein>
    <submittedName>
        <fullName evidence="4">Glycosyl transferase</fullName>
    </submittedName>
</protein>
<evidence type="ECO:0000259" key="3">
    <source>
        <dbReference type="Pfam" id="PF13439"/>
    </source>
</evidence>
<accession>A0ABQ8UQD6</accession>
<evidence type="ECO:0000256" key="1">
    <source>
        <dbReference type="SAM" id="MobiDB-lite"/>
    </source>
</evidence>
<dbReference type="Pfam" id="PF13692">
    <property type="entry name" value="Glyco_trans_1_4"/>
    <property type="match status" value="1"/>
</dbReference>
<dbReference type="CDD" id="cd03801">
    <property type="entry name" value="GT4_PimA-like"/>
    <property type="match status" value="1"/>
</dbReference>
<evidence type="ECO:0000313" key="4">
    <source>
        <dbReference type="EMBL" id="KAJ4460503.1"/>
    </source>
</evidence>
<organism evidence="4 5">
    <name type="scientific">Paratrimastix pyriformis</name>
    <dbReference type="NCBI Taxonomy" id="342808"/>
    <lineage>
        <taxon>Eukaryota</taxon>
        <taxon>Metamonada</taxon>
        <taxon>Preaxostyla</taxon>
        <taxon>Paratrimastigidae</taxon>
        <taxon>Paratrimastix</taxon>
    </lineage>
</organism>
<dbReference type="InterPro" id="IPR007873">
    <property type="entry name" value="Glycosyltransferase_ALG3"/>
</dbReference>
<dbReference type="Pfam" id="PF05208">
    <property type="entry name" value="ALG3"/>
    <property type="match status" value="1"/>
</dbReference>
<dbReference type="Gene3D" id="3.40.50.2000">
    <property type="entry name" value="Glycogen Phosphorylase B"/>
    <property type="match status" value="3"/>
</dbReference>
<feature type="transmembrane region" description="Helical" evidence="2">
    <location>
        <begin position="1319"/>
        <end position="1340"/>
    </location>
</feature>
<feature type="transmembrane region" description="Helical" evidence="2">
    <location>
        <begin position="1510"/>
        <end position="1531"/>
    </location>
</feature>
<comment type="caution">
    <text evidence="4">The sequence shown here is derived from an EMBL/GenBank/DDBJ whole genome shotgun (WGS) entry which is preliminary data.</text>
</comment>
<dbReference type="Pfam" id="PF20706">
    <property type="entry name" value="GT4-conflict"/>
    <property type="match status" value="1"/>
</dbReference>
<evidence type="ECO:0000256" key="2">
    <source>
        <dbReference type="SAM" id="Phobius"/>
    </source>
</evidence>
<feature type="transmembrane region" description="Helical" evidence="2">
    <location>
        <begin position="1146"/>
        <end position="1166"/>
    </location>
</feature>
<dbReference type="GO" id="GO:0016740">
    <property type="term" value="F:transferase activity"/>
    <property type="evidence" value="ECO:0007669"/>
    <property type="project" value="UniProtKB-KW"/>
</dbReference>
<keyword evidence="2" id="KW-0812">Transmembrane</keyword>
<evidence type="ECO:0000313" key="5">
    <source>
        <dbReference type="Proteomes" id="UP001141327"/>
    </source>
</evidence>
<feature type="region of interest" description="Disordered" evidence="1">
    <location>
        <begin position="698"/>
        <end position="736"/>
    </location>
</feature>
<dbReference type="PANTHER" id="PTHR46656">
    <property type="entry name" value="PUTATIVE-RELATED"/>
    <property type="match status" value="1"/>
</dbReference>
<feature type="transmembrane region" description="Helical" evidence="2">
    <location>
        <begin position="1178"/>
        <end position="1196"/>
    </location>
</feature>
<keyword evidence="2" id="KW-1133">Transmembrane helix</keyword>
<keyword evidence="2" id="KW-0472">Membrane</keyword>
<name>A0ABQ8UQD6_9EUKA</name>
<gene>
    <name evidence="4" type="ORF">PAPYR_3118</name>
</gene>
<dbReference type="Proteomes" id="UP001141327">
    <property type="component" value="Unassembled WGS sequence"/>
</dbReference>
<dbReference type="Pfam" id="PF13439">
    <property type="entry name" value="Glyco_transf_4"/>
    <property type="match status" value="1"/>
</dbReference>
<keyword evidence="5" id="KW-1185">Reference proteome</keyword>
<dbReference type="PANTHER" id="PTHR46656:SF3">
    <property type="entry name" value="PUTATIVE-RELATED"/>
    <property type="match status" value="1"/>
</dbReference>
<dbReference type="EMBL" id="JAPMOS010000012">
    <property type="protein sequence ID" value="KAJ4460503.1"/>
    <property type="molecule type" value="Genomic_DNA"/>
</dbReference>